<protein>
    <recommendedName>
        <fullName evidence="9">Kinetochore-associated protein</fullName>
    </recommendedName>
</protein>
<evidence type="ECO:0000256" key="1">
    <source>
        <dbReference type="ARBA" id="ARBA00004629"/>
    </source>
</evidence>
<keyword evidence="7 9" id="KW-0131">Cell cycle</keyword>
<evidence type="ECO:0000256" key="4">
    <source>
        <dbReference type="ARBA" id="ARBA00022776"/>
    </source>
</evidence>
<evidence type="ECO:0000313" key="12">
    <source>
        <dbReference type="EMBL" id="KAA8916435.1"/>
    </source>
</evidence>
<dbReference type="Pfam" id="PF03980">
    <property type="entry name" value="Nnf1"/>
    <property type="match status" value="1"/>
</dbReference>
<name>A0A642VCF7_9ASCO</name>
<organism evidence="12 13">
    <name type="scientific">Trichomonascus ciferrii</name>
    <dbReference type="NCBI Taxonomy" id="44093"/>
    <lineage>
        <taxon>Eukaryota</taxon>
        <taxon>Fungi</taxon>
        <taxon>Dikarya</taxon>
        <taxon>Ascomycota</taxon>
        <taxon>Saccharomycotina</taxon>
        <taxon>Dipodascomycetes</taxon>
        <taxon>Dipodascales</taxon>
        <taxon>Trichomonascaceae</taxon>
        <taxon>Trichomonascus</taxon>
        <taxon>Trichomonascus ciferrii complex</taxon>
    </lineage>
</organism>
<evidence type="ECO:0000256" key="2">
    <source>
        <dbReference type="ARBA" id="ARBA00022454"/>
    </source>
</evidence>
<dbReference type="Proteomes" id="UP000761534">
    <property type="component" value="Unassembled WGS sequence"/>
</dbReference>
<dbReference type="GO" id="GO:0005634">
    <property type="term" value="C:nucleus"/>
    <property type="evidence" value="ECO:0007669"/>
    <property type="project" value="UniProtKB-SubCell"/>
</dbReference>
<keyword evidence="4 9" id="KW-0498">Mitosis</keyword>
<dbReference type="PANTHER" id="PTHR15459:SF3">
    <property type="entry name" value="POLYAMINE-MODULATED FACTOR 1"/>
    <property type="match status" value="1"/>
</dbReference>
<evidence type="ECO:0000256" key="7">
    <source>
        <dbReference type="ARBA" id="ARBA00023306"/>
    </source>
</evidence>
<evidence type="ECO:0000256" key="6">
    <source>
        <dbReference type="ARBA" id="ARBA00023242"/>
    </source>
</evidence>
<reference evidence="12" key="1">
    <citation type="journal article" date="2019" name="G3 (Bethesda)">
        <title>Genome Assemblies of Two Rare Opportunistic Yeast Pathogens: Diutina rugosa (syn. Candida rugosa) and Trichomonascus ciferrii (syn. Candida ciferrii).</title>
        <authorList>
            <person name="Mixao V."/>
            <person name="Saus E."/>
            <person name="Hansen A.P."/>
            <person name="Lass-Florl C."/>
            <person name="Gabaldon T."/>
        </authorList>
    </citation>
    <scope>NUCLEOTIDE SEQUENCE</scope>
    <source>
        <strain evidence="12">CBS 4856</strain>
    </source>
</reference>
<evidence type="ECO:0000256" key="5">
    <source>
        <dbReference type="ARBA" id="ARBA00022838"/>
    </source>
</evidence>
<feature type="region of interest" description="Disordered" evidence="11">
    <location>
        <begin position="175"/>
        <end position="199"/>
    </location>
</feature>
<evidence type="ECO:0000256" key="9">
    <source>
        <dbReference type="PIRNR" id="PIRNR027153"/>
    </source>
</evidence>
<evidence type="ECO:0000256" key="11">
    <source>
        <dbReference type="SAM" id="MobiDB-lite"/>
    </source>
</evidence>
<dbReference type="PIRSF" id="PIRSF027153">
    <property type="entry name" value="Nnf1p"/>
    <property type="match status" value="1"/>
</dbReference>
<dbReference type="GO" id="GO:0000444">
    <property type="term" value="C:MIS12/MIND type complex"/>
    <property type="evidence" value="ECO:0007669"/>
    <property type="project" value="UniProtKB-UniRule"/>
</dbReference>
<keyword evidence="8 9" id="KW-0137">Centromere</keyword>
<accession>A0A642VCF7</accession>
<gene>
    <name evidence="12" type="ORF">TRICI_001430</name>
</gene>
<comment type="subcellular location">
    <subcellularLocation>
        <location evidence="1 9">Chromosome</location>
        <location evidence="1 9">Centromere</location>
        <location evidence="1 9">Kinetochore</location>
    </subcellularLocation>
    <subcellularLocation>
        <location evidence="9">Nucleus</location>
    </subcellularLocation>
    <text evidence="9">Associated with the kinetochore.</text>
</comment>
<proteinExistence type="predicted"/>
<dbReference type="EMBL" id="SWFS01000099">
    <property type="protein sequence ID" value="KAA8916435.1"/>
    <property type="molecule type" value="Genomic_DNA"/>
</dbReference>
<dbReference type="PANTHER" id="PTHR15459">
    <property type="entry name" value="POLYAMINE-MODULATED FACTOR 1"/>
    <property type="match status" value="1"/>
</dbReference>
<dbReference type="InterPro" id="IPR007128">
    <property type="entry name" value="PMF1/Nnf1"/>
</dbReference>
<evidence type="ECO:0000256" key="10">
    <source>
        <dbReference type="SAM" id="Coils"/>
    </source>
</evidence>
<feature type="coiled-coil region" evidence="10">
    <location>
        <begin position="74"/>
        <end position="157"/>
    </location>
</feature>
<comment type="caution">
    <text evidence="12">The sequence shown here is derived from an EMBL/GenBank/DDBJ whole genome shotgun (WGS) entry which is preliminary data.</text>
</comment>
<dbReference type="VEuPathDB" id="FungiDB:TRICI_001430"/>
<keyword evidence="2 9" id="KW-0158">Chromosome</keyword>
<keyword evidence="3 9" id="KW-0132">Cell division</keyword>
<keyword evidence="13" id="KW-1185">Reference proteome</keyword>
<keyword evidence="6 9" id="KW-0539">Nucleus</keyword>
<dbReference type="InterPro" id="IPR016851">
    <property type="entry name" value="Nnf1"/>
</dbReference>
<dbReference type="GO" id="GO:0007059">
    <property type="term" value="P:chromosome segregation"/>
    <property type="evidence" value="ECO:0007669"/>
    <property type="project" value="UniProtKB-UniRule"/>
</dbReference>
<evidence type="ECO:0000256" key="3">
    <source>
        <dbReference type="ARBA" id="ARBA00022618"/>
    </source>
</evidence>
<dbReference type="GO" id="GO:0051301">
    <property type="term" value="P:cell division"/>
    <property type="evidence" value="ECO:0007669"/>
    <property type="project" value="UniProtKB-UniRule"/>
</dbReference>
<sequence>MSEEGSIRYDRLQKISQRSLQESVKFLTLQRMESCYPGIANAPKGKQALQKAMDQISNYWTTAATKEFDAVFEERDVKTKMKQLDELIHEAEQRRERQETEGSEGPIYLDSLTPQKVVDAHLRTARQETVEALEKELADLRAENEELLKAINNDGEALSNLSTAIQELFGELGSSVQSTSSLPSRSELATFTSEVTPQQ</sequence>
<dbReference type="OrthoDB" id="18453at2759"/>
<dbReference type="AlphaFoldDB" id="A0A642VCF7"/>
<evidence type="ECO:0000256" key="8">
    <source>
        <dbReference type="ARBA" id="ARBA00023328"/>
    </source>
</evidence>
<keyword evidence="5 9" id="KW-0995">Kinetochore</keyword>
<evidence type="ECO:0000313" key="13">
    <source>
        <dbReference type="Proteomes" id="UP000761534"/>
    </source>
</evidence>
<keyword evidence="10" id="KW-0175">Coiled coil</keyword>